<feature type="transmembrane region" description="Helical" evidence="1">
    <location>
        <begin position="88"/>
        <end position="108"/>
    </location>
</feature>
<keyword evidence="1" id="KW-1133">Transmembrane helix</keyword>
<keyword evidence="1" id="KW-0812">Transmembrane</keyword>
<dbReference type="InParanoid" id="A0A2K1YII0"/>
<organism evidence="2 3">
    <name type="scientific">Populus trichocarpa</name>
    <name type="common">Western balsam poplar</name>
    <name type="synonym">Populus balsamifera subsp. trichocarpa</name>
    <dbReference type="NCBI Taxonomy" id="3694"/>
    <lineage>
        <taxon>Eukaryota</taxon>
        <taxon>Viridiplantae</taxon>
        <taxon>Streptophyta</taxon>
        <taxon>Embryophyta</taxon>
        <taxon>Tracheophyta</taxon>
        <taxon>Spermatophyta</taxon>
        <taxon>Magnoliopsida</taxon>
        <taxon>eudicotyledons</taxon>
        <taxon>Gunneridae</taxon>
        <taxon>Pentapetalae</taxon>
        <taxon>rosids</taxon>
        <taxon>fabids</taxon>
        <taxon>Malpighiales</taxon>
        <taxon>Salicaceae</taxon>
        <taxon>Saliceae</taxon>
        <taxon>Populus</taxon>
    </lineage>
</organism>
<dbReference type="AlphaFoldDB" id="A0A2K1YII0"/>
<gene>
    <name evidence="2" type="ORF">POPTR_011G108100</name>
</gene>
<evidence type="ECO:0000256" key="1">
    <source>
        <dbReference type="SAM" id="Phobius"/>
    </source>
</evidence>
<keyword evidence="3" id="KW-1185">Reference proteome</keyword>
<reference evidence="2 3" key="1">
    <citation type="journal article" date="2006" name="Science">
        <title>The genome of black cottonwood, Populus trichocarpa (Torr. &amp; Gray).</title>
        <authorList>
            <person name="Tuskan G.A."/>
            <person name="Difazio S."/>
            <person name="Jansson S."/>
            <person name="Bohlmann J."/>
            <person name="Grigoriev I."/>
            <person name="Hellsten U."/>
            <person name="Putnam N."/>
            <person name="Ralph S."/>
            <person name="Rombauts S."/>
            <person name="Salamov A."/>
            <person name="Schein J."/>
            <person name="Sterck L."/>
            <person name="Aerts A."/>
            <person name="Bhalerao R.R."/>
            <person name="Bhalerao R.P."/>
            <person name="Blaudez D."/>
            <person name="Boerjan W."/>
            <person name="Brun A."/>
            <person name="Brunner A."/>
            <person name="Busov V."/>
            <person name="Campbell M."/>
            <person name="Carlson J."/>
            <person name="Chalot M."/>
            <person name="Chapman J."/>
            <person name="Chen G.L."/>
            <person name="Cooper D."/>
            <person name="Coutinho P.M."/>
            <person name="Couturier J."/>
            <person name="Covert S."/>
            <person name="Cronk Q."/>
            <person name="Cunningham R."/>
            <person name="Davis J."/>
            <person name="Degroeve S."/>
            <person name="Dejardin A."/>
            <person name="Depamphilis C."/>
            <person name="Detter J."/>
            <person name="Dirks B."/>
            <person name="Dubchak I."/>
            <person name="Duplessis S."/>
            <person name="Ehlting J."/>
            <person name="Ellis B."/>
            <person name="Gendler K."/>
            <person name="Goodstein D."/>
            <person name="Gribskov M."/>
            <person name="Grimwood J."/>
            <person name="Groover A."/>
            <person name="Gunter L."/>
            <person name="Hamberger B."/>
            <person name="Heinze B."/>
            <person name="Helariutta Y."/>
            <person name="Henrissat B."/>
            <person name="Holligan D."/>
            <person name="Holt R."/>
            <person name="Huang W."/>
            <person name="Islam-Faridi N."/>
            <person name="Jones S."/>
            <person name="Jones-Rhoades M."/>
            <person name="Jorgensen R."/>
            <person name="Joshi C."/>
            <person name="Kangasjarvi J."/>
            <person name="Karlsson J."/>
            <person name="Kelleher C."/>
            <person name="Kirkpatrick R."/>
            <person name="Kirst M."/>
            <person name="Kohler A."/>
            <person name="Kalluri U."/>
            <person name="Larimer F."/>
            <person name="Leebens-Mack J."/>
            <person name="Leple J.C."/>
            <person name="Locascio P."/>
            <person name="Lou Y."/>
            <person name="Lucas S."/>
            <person name="Martin F."/>
            <person name="Montanini B."/>
            <person name="Napoli C."/>
            <person name="Nelson D.R."/>
            <person name="Nelson C."/>
            <person name="Nieminen K."/>
            <person name="Nilsson O."/>
            <person name="Pereda V."/>
            <person name="Peter G."/>
            <person name="Philippe R."/>
            <person name="Pilate G."/>
            <person name="Poliakov A."/>
            <person name="Razumovskaya J."/>
            <person name="Richardson P."/>
            <person name="Rinaldi C."/>
            <person name="Ritland K."/>
            <person name="Rouze P."/>
            <person name="Ryaboy D."/>
            <person name="Schmutz J."/>
            <person name="Schrader J."/>
            <person name="Segerman B."/>
            <person name="Shin H."/>
            <person name="Siddiqui A."/>
            <person name="Sterky F."/>
            <person name="Terry A."/>
            <person name="Tsai C.J."/>
            <person name="Uberbacher E."/>
            <person name="Unneberg P."/>
            <person name="Vahala J."/>
            <person name="Wall K."/>
            <person name="Wessler S."/>
            <person name="Yang G."/>
            <person name="Yin T."/>
            <person name="Douglas C."/>
            <person name="Marra M."/>
            <person name="Sandberg G."/>
            <person name="Van de Peer Y."/>
            <person name="Rokhsar D."/>
        </authorList>
    </citation>
    <scope>NUCLEOTIDE SEQUENCE [LARGE SCALE GENOMIC DNA]</scope>
    <source>
        <strain evidence="3">cv. Nisqually</strain>
    </source>
</reference>
<keyword evidence="1" id="KW-0472">Membrane</keyword>
<protein>
    <submittedName>
        <fullName evidence="2">Uncharacterized protein</fullName>
    </submittedName>
</protein>
<accession>A0A2K1YII0</accession>
<sequence>MCISCKILRAMIILHTQFVINLIICMDATLTSLLWSQSMVILKEFNFADLTCFSIIKICWIKSTDAMVLCDVKVCFIGKIKDHIIYKLALLIGKYFWCIMVVNELLIIY</sequence>
<feature type="transmembrane region" description="Helical" evidence="1">
    <location>
        <begin position="12"/>
        <end position="35"/>
    </location>
</feature>
<dbReference type="Proteomes" id="UP000006729">
    <property type="component" value="Chromosome 11"/>
</dbReference>
<dbReference type="EMBL" id="CM009300">
    <property type="protein sequence ID" value="PNT12814.1"/>
    <property type="molecule type" value="Genomic_DNA"/>
</dbReference>
<proteinExistence type="predicted"/>
<evidence type="ECO:0000313" key="3">
    <source>
        <dbReference type="Proteomes" id="UP000006729"/>
    </source>
</evidence>
<evidence type="ECO:0000313" key="2">
    <source>
        <dbReference type="EMBL" id="PNT12814.1"/>
    </source>
</evidence>
<dbReference type="Gramene" id="Potri.011G108100.1.v4.1">
    <property type="protein sequence ID" value="Potri.011G108100.1.v4.1"/>
    <property type="gene ID" value="Potri.011G108100.v4.1"/>
</dbReference>
<name>A0A2K1YII0_POPTR</name>